<feature type="compositionally biased region" description="Gly residues" evidence="1">
    <location>
        <begin position="103"/>
        <end position="114"/>
    </location>
</feature>
<dbReference type="PANTHER" id="PTHR36733">
    <property type="entry name" value="CELL WALL PROTEIN-RELATED"/>
    <property type="match status" value="1"/>
</dbReference>
<feature type="region of interest" description="Disordered" evidence="1">
    <location>
        <begin position="78"/>
        <end position="139"/>
    </location>
</feature>
<gene>
    <name evidence="2" type="primary">gty37</name>
</gene>
<dbReference type="AlphaFoldDB" id="Q65A67"/>
<reference evidence="2" key="2">
    <citation type="submission" date="2004-09" db="EMBL/GenBank/DDBJ databases">
        <title>Analysis of the floral transcriptome uncovers new regulators of organ determination and gene families related to flower organ differentation in Gerbera hybrida (Asteraceae).</title>
        <authorList>
            <person name="Laitinen R.A.E."/>
            <person name="Immanen J."/>
            <person name="Auvinen P."/>
            <person name="Rudd S."/>
        </authorList>
    </citation>
    <scope>NUCLEOTIDE SEQUENCE</scope>
    <source>
        <tissue evidence="2">Petal</tissue>
    </source>
</reference>
<feature type="compositionally biased region" description="Gly residues" evidence="1">
    <location>
        <begin position="129"/>
        <end position="139"/>
    </location>
</feature>
<dbReference type="PANTHER" id="PTHR36733:SF1">
    <property type="entry name" value="CELL WALL PROTEIN-RELATED"/>
    <property type="match status" value="1"/>
</dbReference>
<feature type="compositionally biased region" description="Gly residues" evidence="1">
    <location>
        <begin position="78"/>
        <end position="88"/>
    </location>
</feature>
<evidence type="ECO:0000313" key="2">
    <source>
        <dbReference type="EMBL" id="CAH03797.1"/>
    </source>
</evidence>
<reference evidence="2" key="1">
    <citation type="submission" date="2004-07" db="EMBL/GenBank/DDBJ databases">
        <authorList>
            <person name="Kotilainen M.M."/>
        </authorList>
    </citation>
    <scope>NUCLEOTIDE SEQUENCE</scope>
    <source>
        <tissue evidence="2">Petal</tissue>
    </source>
</reference>
<evidence type="ECO:0000256" key="1">
    <source>
        <dbReference type="SAM" id="MobiDB-lite"/>
    </source>
</evidence>
<accession>Q65A67</accession>
<organism evidence="2">
    <name type="scientific">Gerbera hybrida</name>
    <name type="common">Daisy</name>
    <dbReference type="NCBI Taxonomy" id="18101"/>
    <lineage>
        <taxon>Eukaryota</taxon>
        <taxon>Viridiplantae</taxon>
        <taxon>Streptophyta</taxon>
        <taxon>Embryophyta</taxon>
        <taxon>Tracheophyta</taxon>
        <taxon>Spermatophyta</taxon>
        <taxon>Magnoliopsida</taxon>
        <taxon>eudicotyledons</taxon>
        <taxon>Gunneridae</taxon>
        <taxon>Pentapetalae</taxon>
        <taxon>asterids</taxon>
        <taxon>campanulids</taxon>
        <taxon>Asterales</taxon>
        <taxon>Asteraceae</taxon>
        <taxon>Mutisioideae</taxon>
        <taxon>Mutisieae</taxon>
        <taxon>Gerbera</taxon>
    </lineage>
</organism>
<name>Q65A67_GERHY</name>
<protein>
    <submittedName>
        <fullName evidence="2">Gty37 protein</fullName>
    </submittedName>
</protein>
<feature type="compositionally biased region" description="Low complexity" evidence="1">
    <location>
        <begin position="89"/>
        <end position="102"/>
    </location>
</feature>
<proteinExistence type="predicted"/>
<sequence length="139" mass="13817">MILNTVSGRDIPKTNLKKRDDVKHPDMFFMHDRGYLVPGIGRGIKPKCKDGFNPFTYNPVTGGNNGIPVTFPGVGGSVGGGNVGGGDDTFGPTPGVEGPFPGSSGGGNVGGGDDTFGPTPGVEGPFPGSSGGADGPSSP</sequence>
<dbReference type="EMBL" id="AJ783396">
    <property type="protein sequence ID" value="CAH03797.1"/>
    <property type="molecule type" value="Genomic_DNA"/>
</dbReference>
<dbReference type="InterPro" id="IPR034565">
    <property type="entry name" value="Put_cell_wall"/>
</dbReference>
<feature type="compositionally biased region" description="Low complexity" evidence="1">
    <location>
        <begin position="115"/>
        <end position="128"/>
    </location>
</feature>